<organism evidence="1 2">
    <name type="scientific">Lentinula edodes</name>
    <name type="common">Shiitake mushroom</name>
    <name type="synonym">Lentinus edodes</name>
    <dbReference type="NCBI Taxonomy" id="5353"/>
    <lineage>
        <taxon>Eukaryota</taxon>
        <taxon>Fungi</taxon>
        <taxon>Dikarya</taxon>
        <taxon>Basidiomycota</taxon>
        <taxon>Agaricomycotina</taxon>
        <taxon>Agaricomycetes</taxon>
        <taxon>Agaricomycetidae</taxon>
        <taxon>Agaricales</taxon>
        <taxon>Marasmiineae</taxon>
        <taxon>Omphalotaceae</taxon>
        <taxon>Lentinula</taxon>
    </lineage>
</organism>
<protein>
    <submittedName>
        <fullName evidence="1">Uncharacterized protein</fullName>
    </submittedName>
</protein>
<gene>
    <name evidence="1" type="ORF">LENED_005278</name>
</gene>
<sequence>MVMERWGLERKRWQWSKAACYTFTAESQPASTKSKHVSKERAELSIPLKSIDLKKFQDRPELALVRNNLSPLVLLYFPRQPLHLRYLYRLSTSVRPCAYRSRQTIYSPNLDPQIVFPDLSCTHLTNLDSGGAKSPDLLRTASVSLAHFLSIFTSILSFRNIAL</sequence>
<accession>A0A1Q3E8G6</accession>
<dbReference type="Proteomes" id="UP000188533">
    <property type="component" value="Unassembled WGS sequence"/>
</dbReference>
<dbReference type="EMBL" id="BDGU01000149">
    <property type="protein sequence ID" value="GAW03547.1"/>
    <property type="molecule type" value="Genomic_DNA"/>
</dbReference>
<reference evidence="1 2" key="2">
    <citation type="submission" date="2017-02" db="EMBL/GenBank/DDBJ databases">
        <title>A genome survey and senescence transcriptome analysis in Lentinula edodes.</title>
        <authorList>
            <person name="Sakamoto Y."/>
            <person name="Nakade K."/>
            <person name="Sato S."/>
            <person name="Yoshida Y."/>
            <person name="Miyazaki K."/>
            <person name="Natsume S."/>
            <person name="Konno N."/>
        </authorList>
    </citation>
    <scope>NUCLEOTIDE SEQUENCE [LARGE SCALE GENOMIC DNA]</scope>
    <source>
        <strain evidence="1 2">NBRC 111202</strain>
    </source>
</reference>
<proteinExistence type="predicted"/>
<evidence type="ECO:0000313" key="2">
    <source>
        <dbReference type="Proteomes" id="UP000188533"/>
    </source>
</evidence>
<reference evidence="1 2" key="1">
    <citation type="submission" date="2016-08" db="EMBL/GenBank/DDBJ databases">
        <authorList>
            <consortium name="Lentinula edodes genome sequencing consortium"/>
            <person name="Sakamoto Y."/>
            <person name="Nakade K."/>
            <person name="Sato S."/>
            <person name="Yoshida Y."/>
            <person name="Miyazaki K."/>
            <person name="Natsume S."/>
            <person name="Konno N."/>
        </authorList>
    </citation>
    <scope>NUCLEOTIDE SEQUENCE [LARGE SCALE GENOMIC DNA]</scope>
    <source>
        <strain evidence="1 2">NBRC 111202</strain>
    </source>
</reference>
<comment type="caution">
    <text evidence="1">The sequence shown here is derived from an EMBL/GenBank/DDBJ whole genome shotgun (WGS) entry which is preliminary data.</text>
</comment>
<keyword evidence="2" id="KW-1185">Reference proteome</keyword>
<name>A0A1Q3E8G6_LENED</name>
<dbReference type="AlphaFoldDB" id="A0A1Q3E8G6"/>
<evidence type="ECO:0000313" key="1">
    <source>
        <dbReference type="EMBL" id="GAW03547.1"/>
    </source>
</evidence>